<evidence type="ECO:0000313" key="15">
    <source>
        <dbReference type="EMBL" id="ONG56084.1"/>
    </source>
</evidence>
<evidence type="ECO:0000256" key="10">
    <source>
        <dbReference type="ARBA" id="ARBA00023501"/>
    </source>
</evidence>
<dbReference type="InterPro" id="IPR018136">
    <property type="entry name" value="Aconitase_4Fe-4S_BS"/>
</dbReference>
<name>A0A1V2H4V7_9PROT</name>
<dbReference type="OrthoDB" id="9764318at2"/>
<organism evidence="15 16">
    <name type="scientific">Teichococcus deserti</name>
    <dbReference type="NCBI Taxonomy" id="1817963"/>
    <lineage>
        <taxon>Bacteria</taxon>
        <taxon>Pseudomonadati</taxon>
        <taxon>Pseudomonadota</taxon>
        <taxon>Alphaproteobacteria</taxon>
        <taxon>Acetobacterales</taxon>
        <taxon>Roseomonadaceae</taxon>
        <taxon>Roseomonas</taxon>
    </lineage>
</organism>
<evidence type="ECO:0000256" key="5">
    <source>
        <dbReference type="ARBA" id="ARBA00019378"/>
    </source>
</evidence>
<dbReference type="InterPro" id="IPR015931">
    <property type="entry name" value="Acnase/IPM_dHydase_lsu_aba_1/3"/>
</dbReference>
<keyword evidence="8" id="KW-0408">Iron</keyword>
<dbReference type="PANTHER" id="PTHR11670">
    <property type="entry name" value="ACONITASE/IRON-RESPONSIVE ELEMENT FAMILY MEMBER"/>
    <property type="match status" value="1"/>
</dbReference>
<dbReference type="EMBL" id="MLCO01000054">
    <property type="protein sequence ID" value="ONG56084.1"/>
    <property type="molecule type" value="Genomic_DNA"/>
</dbReference>
<evidence type="ECO:0000256" key="9">
    <source>
        <dbReference type="ARBA" id="ARBA00023014"/>
    </source>
</evidence>
<dbReference type="PRINTS" id="PR00415">
    <property type="entry name" value="ACONITASE"/>
</dbReference>
<dbReference type="SUPFAM" id="SSF53732">
    <property type="entry name" value="Aconitase iron-sulfur domain"/>
    <property type="match status" value="1"/>
</dbReference>
<keyword evidence="16" id="KW-1185">Reference proteome</keyword>
<comment type="pathway">
    <text evidence="2">Carbohydrate metabolism; tricarboxylic acid cycle; isocitrate from oxaloacetate: step 2/2.</text>
</comment>
<evidence type="ECO:0000256" key="11">
    <source>
        <dbReference type="ARBA" id="ARBA00031081"/>
    </source>
</evidence>
<dbReference type="Gene3D" id="3.20.19.10">
    <property type="entry name" value="Aconitase, domain 4"/>
    <property type="match status" value="1"/>
</dbReference>
<keyword evidence="7" id="KW-0479">Metal-binding</keyword>
<dbReference type="Gene3D" id="3.30.499.10">
    <property type="entry name" value="Aconitase, domain 3"/>
    <property type="match status" value="2"/>
</dbReference>
<comment type="catalytic activity">
    <reaction evidence="10">
        <text>citrate = D-threo-isocitrate</text>
        <dbReference type="Rhea" id="RHEA:10336"/>
        <dbReference type="ChEBI" id="CHEBI:15562"/>
        <dbReference type="ChEBI" id="CHEBI:16947"/>
        <dbReference type="EC" id="4.2.1.3"/>
    </reaction>
</comment>
<evidence type="ECO:0000256" key="4">
    <source>
        <dbReference type="ARBA" id="ARBA00012926"/>
    </source>
</evidence>
<dbReference type="EC" id="4.2.1.3" evidence="4"/>
<dbReference type="PROSITE" id="PS00450">
    <property type="entry name" value="ACONITASE_1"/>
    <property type="match status" value="1"/>
</dbReference>
<sequence>MQDWQETPVSTLEGVFGRRRIVDLPAAAGPALARMPWVHRVLLENLLRQPEAEVRAAGRQALLDWLQTGRSEAEIPFAPLRILMHDTTCGPALTDIAAMRDALAEAGGDPALLNPSVPVATSTDHSLAVDVAGVPGALAANMAREMDRNAERYRFMKWAAQAVEGFRVFPPGTGIMHTINLERLATVVASETRDGEAWAVPDTLVGTDSHTPMVNGIGVLGWGVGGIEAEGVMFGVPVSLRVPEVIGVRLDGALAEGTFATDLALAVTQLLRQAGVAGEFVEFFGPGVGGLTAGQRAVVANMAPEYGATTGMFPIDGQTLAYLRETGRPAEQVALVEAYARAQGLWHDPAATPRYTTVLTLDLAALRPSVAGPRRPQDRLDPAEVAGALARAGTQPGAAPVGGIPADAVAIAAITSCTNTSDFSLLVAAGLVARQARALGLAVPPWVKTSLTPGSPSAERRLRRAGLLDDLEALGFGVAGYGCATCIGNSGPLLPAVAAAVEQGGLKPVAVLSGNRNFPGRVHAQLEAGLLASPPLVVAYALAGRAGLDITRDPLGQDADGRPVALAQLWPRRQEIEAAVAAGLDPADIAAAGAAADASPGWAALAAPATPRFPWDPASTYLRRPPFVTFGPGRAPAGLLRAHPLLVLGDDITTDHISPAGAIGGRSDAASWLVARGEDPRDLNVYAARRGNWEVMLRGLFTNRAVTSFLGAPLTAGRTVFAPDGAVLPVWQAAARYAGLGLPVVILAGERYGTGSSRDWAAKGAQLLGARAVLACSFERIHRANLVGMGVLPLKLPAGWRPEAMRLQPGDTLEIGWDLEGLAPRAALPVTLRRGDGRVEQATATALLETTREVRLVQAGGMIPLILRQALARSAAAAEPASQPRAEPTA</sequence>
<evidence type="ECO:0000256" key="6">
    <source>
        <dbReference type="ARBA" id="ARBA00022485"/>
    </source>
</evidence>
<comment type="caution">
    <text evidence="15">The sequence shown here is derived from an EMBL/GenBank/DDBJ whole genome shotgun (WGS) entry which is preliminary data.</text>
</comment>
<dbReference type="GO" id="GO:0046872">
    <property type="term" value="F:metal ion binding"/>
    <property type="evidence" value="ECO:0007669"/>
    <property type="project" value="UniProtKB-KW"/>
</dbReference>
<evidence type="ECO:0000256" key="3">
    <source>
        <dbReference type="ARBA" id="ARBA00007185"/>
    </source>
</evidence>
<dbReference type="RefSeq" id="WP_076956672.1">
    <property type="nucleotide sequence ID" value="NZ_MLCO01000054.1"/>
</dbReference>
<dbReference type="Proteomes" id="UP000188879">
    <property type="component" value="Unassembled WGS sequence"/>
</dbReference>
<gene>
    <name evidence="15" type="ORF">BKE38_07095</name>
</gene>
<dbReference type="Gene3D" id="6.10.190.10">
    <property type="match status" value="1"/>
</dbReference>
<reference evidence="15 16" key="1">
    <citation type="submission" date="2016-10" db="EMBL/GenBank/DDBJ databases">
        <title>Draft Genome sequence of Roseomonas sp. strain M3.</title>
        <authorList>
            <person name="Subhash Y."/>
            <person name="Lee S."/>
        </authorList>
    </citation>
    <scope>NUCLEOTIDE SEQUENCE [LARGE SCALE GENOMIC DNA]</scope>
    <source>
        <strain evidence="15 16">M3</strain>
    </source>
</reference>
<dbReference type="SUPFAM" id="SSF52016">
    <property type="entry name" value="LeuD/IlvD-like"/>
    <property type="match status" value="1"/>
</dbReference>
<evidence type="ECO:0000313" key="16">
    <source>
        <dbReference type="Proteomes" id="UP000188879"/>
    </source>
</evidence>
<evidence type="ECO:0000259" key="13">
    <source>
        <dbReference type="Pfam" id="PF00330"/>
    </source>
</evidence>
<dbReference type="NCBIfam" id="NF006757">
    <property type="entry name" value="PRK09277.1"/>
    <property type="match status" value="1"/>
</dbReference>
<dbReference type="GO" id="GO:0051539">
    <property type="term" value="F:4 iron, 4 sulfur cluster binding"/>
    <property type="evidence" value="ECO:0007669"/>
    <property type="project" value="UniProtKB-KW"/>
</dbReference>
<proteinExistence type="inferred from homology"/>
<comment type="cofactor">
    <cofactor evidence="1">
        <name>[4Fe-4S] cluster</name>
        <dbReference type="ChEBI" id="CHEBI:49883"/>
    </cofactor>
</comment>
<dbReference type="Pfam" id="PF00694">
    <property type="entry name" value="Aconitase_C"/>
    <property type="match status" value="1"/>
</dbReference>
<dbReference type="InterPro" id="IPR036008">
    <property type="entry name" value="Aconitase_4Fe-4S_dom"/>
</dbReference>
<evidence type="ECO:0000256" key="7">
    <source>
        <dbReference type="ARBA" id="ARBA00022723"/>
    </source>
</evidence>
<dbReference type="NCBIfam" id="NF009520">
    <property type="entry name" value="PRK12881.1"/>
    <property type="match status" value="1"/>
</dbReference>
<dbReference type="InterPro" id="IPR001030">
    <property type="entry name" value="Acoase/IPM_deHydtase_lsu_aba"/>
</dbReference>
<feature type="domain" description="Aconitase/3-isopropylmalate dehydratase large subunit alpha/beta/alpha" evidence="13">
    <location>
        <begin position="72"/>
        <end position="544"/>
    </location>
</feature>
<dbReference type="InterPro" id="IPR000573">
    <property type="entry name" value="AconitaseA/IPMdHydase_ssu_swvl"/>
</dbReference>
<keyword evidence="9" id="KW-0411">Iron-sulfur</keyword>
<dbReference type="PROSITE" id="PS01244">
    <property type="entry name" value="ACONITASE_2"/>
    <property type="match status" value="1"/>
</dbReference>
<dbReference type="InterPro" id="IPR006249">
    <property type="entry name" value="Aconitase/IRP2"/>
</dbReference>
<dbReference type="UniPathway" id="UPA00223">
    <property type="reaction ID" value="UER00718"/>
</dbReference>
<evidence type="ECO:0000256" key="2">
    <source>
        <dbReference type="ARBA" id="ARBA00004717"/>
    </source>
</evidence>
<dbReference type="InterPro" id="IPR015928">
    <property type="entry name" value="Aconitase/3IPM_dehydase_swvl"/>
</dbReference>
<feature type="domain" description="Aconitase A/isopropylmalate dehydratase small subunit swivel" evidence="14">
    <location>
        <begin position="673"/>
        <end position="798"/>
    </location>
</feature>
<dbReference type="Pfam" id="PF00330">
    <property type="entry name" value="Aconitase"/>
    <property type="match status" value="1"/>
</dbReference>
<evidence type="ECO:0000256" key="12">
    <source>
        <dbReference type="ARBA" id="ARBA00031977"/>
    </source>
</evidence>
<dbReference type="GO" id="GO:0003994">
    <property type="term" value="F:aconitate hydratase activity"/>
    <property type="evidence" value="ECO:0007669"/>
    <property type="project" value="UniProtKB-EC"/>
</dbReference>
<dbReference type="GO" id="GO:0006099">
    <property type="term" value="P:tricarboxylic acid cycle"/>
    <property type="evidence" value="ECO:0007669"/>
    <property type="project" value="UniProtKB-UniPathway"/>
</dbReference>
<evidence type="ECO:0000259" key="14">
    <source>
        <dbReference type="Pfam" id="PF00694"/>
    </source>
</evidence>
<accession>A0A1V2H4V7</accession>
<evidence type="ECO:0000256" key="8">
    <source>
        <dbReference type="ARBA" id="ARBA00023004"/>
    </source>
</evidence>
<evidence type="ECO:0000256" key="1">
    <source>
        <dbReference type="ARBA" id="ARBA00001966"/>
    </source>
</evidence>
<comment type="similarity">
    <text evidence="3">Belongs to the aconitase/IPM isomerase family.</text>
</comment>
<keyword evidence="6" id="KW-0004">4Fe-4S</keyword>
<protein>
    <recommendedName>
        <fullName evidence="5">Aconitate hydratase A</fullName>
        <ecNumber evidence="4">4.2.1.3</ecNumber>
    </recommendedName>
    <alternativeName>
        <fullName evidence="12">Iron-responsive protein-like</fullName>
    </alternativeName>
    <alternativeName>
        <fullName evidence="11">RNA-binding protein</fullName>
    </alternativeName>
</protein>
<dbReference type="AlphaFoldDB" id="A0A1V2H4V7"/>